<feature type="coiled-coil region" evidence="4">
    <location>
        <begin position="525"/>
        <end position="562"/>
    </location>
</feature>
<organism evidence="6 7">
    <name type="scientific">Peptoanaerobacter stomatis</name>
    <dbReference type="NCBI Taxonomy" id="796937"/>
    <lineage>
        <taxon>Bacteria</taxon>
        <taxon>Bacillati</taxon>
        <taxon>Bacillota</taxon>
        <taxon>Clostridia</taxon>
        <taxon>Peptostreptococcales</taxon>
        <taxon>Filifactoraceae</taxon>
        <taxon>Peptoanaerobacter</taxon>
    </lineage>
</organism>
<feature type="coiled-coil region" evidence="4">
    <location>
        <begin position="822"/>
        <end position="870"/>
    </location>
</feature>
<evidence type="ECO:0000256" key="1">
    <source>
        <dbReference type="ARBA" id="ARBA00006930"/>
    </source>
</evidence>
<feature type="coiled-coil region" evidence="4">
    <location>
        <begin position="213"/>
        <end position="291"/>
    </location>
</feature>
<sequence>MKPILLEIEGFNSFEKKQEIDFEKLTSQRLFGIFGRTGSGKTSILDAIIYALYAKIPRGADNIVNSECKKASIRYVFSIKGSNAGTYEIQRSVSKSKTDDETILAKADSSKKSKLIKMLQDSQEVLADSKKEVDKKIVDIIGLDYDDFIKTVVLPQGEFSSFLKEKNKDRKDMLERLFSLKKYGNELSDKIKNYKVKYDDRKKDYDKELSMYENIDEQSIQKLEKEFENAKQEIDKLEKIQGNMQILQNEMKQLESLKFAYEETEKKLLQIKSWGRKIEDMREKCKNLSKLSQIQDTIKTYKELSQDLPQIKEVSGKLNSQLKSSEEIKSVLLDEKNKTDLKLQELPQIKQHIQELQSAITVKENIKKLEQEKISLEEKINLLQKNKIEIQTSLTNDNDKLENINILIKKDEQQINQNTFSSSYKEQIRKAVTHIENIDNINDELKTLEQETLNSNEILSEKQKLIASEKTEIENLEKKLQKFSITDEQNIYTIETYQENENNQKLLETTKAKIDINNRQILKNSEQVLENQERLQELSKDLQTKIEKSENLKHQIEKIKKNDIIKTLKNSLKDGEECPVCHGIYHIHKDDIYDMEFDEIDKDGALNDILEQISSLNSRIAVITSEIEKAENQSKNLQVEIDEEFTKFQNKDIDEEIKKCEEYKIAYKKYTQNVEEQSKIIKDTQQNLSELKISISINETELKNINESIKQKQEQISKKTKLLTQNIEELKNLSNQTQTEKSEFKQRLKQILSGEQLIEQLNQNLQKNKQLYSNIQDKIKISTKNLENINKQIIDIQFIQEKNNSAFNMELTKISDKSIFKLENIEAIIDEKQKYITNIENTAKKITSDIESTQRNLDKLKLEKARIDSEFEIKTKSFEEKKLTLQNFKNNENFASIEEIFKLNEEYPKLKEKQDSIDNYDKQLREAATSREVSYNQYTSQQEKVNILQKDKKYDEKEHILIKQELDLSKKNYGYLENQIKNDKIIFERKKNTFAKKLENDKILAEITEIEKLFKGKTFVQFLAKYQLNYVCKKASEILINISCGRFELSIDDEGEFIISDFQNGGIRRMPATLSGGETFLVSLSLALALSSQIQLKGNAPLEFFFMDEGFGTLDNETLDVALDCLKKLKSENNLSIGIISHIDKIKEFVPIKLEINQTEYSASSTAKIVVG</sequence>
<evidence type="ECO:0000256" key="2">
    <source>
        <dbReference type="ARBA" id="ARBA00011322"/>
    </source>
</evidence>
<dbReference type="RefSeq" id="WP_009531445.1">
    <property type="nucleotide sequence ID" value="NZ_ALNK01000029.1"/>
</dbReference>
<dbReference type="AlphaFoldDB" id="J5WDH7"/>
<evidence type="ECO:0000256" key="4">
    <source>
        <dbReference type="SAM" id="Coils"/>
    </source>
</evidence>
<dbReference type="PANTHER" id="PTHR32114">
    <property type="entry name" value="ABC TRANSPORTER ABCH.3"/>
    <property type="match status" value="1"/>
</dbReference>
<keyword evidence="7" id="KW-1185">Reference proteome</keyword>
<protein>
    <recommendedName>
        <fullName evidence="3">Nuclease SbcCD subunit C</fullName>
    </recommendedName>
</protein>
<dbReference type="Proteomes" id="UP000005244">
    <property type="component" value="Unassembled WGS sequence"/>
</dbReference>
<dbReference type="Gene3D" id="3.40.50.300">
    <property type="entry name" value="P-loop containing nucleotide triphosphate hydrolases"/>
    <property type="match status" value="2"/>
</dbReference>
<comment type="subunit">
    <text evidence="2">Heterodimer of SbcC and SbcD.</text>
</comment>
<dbReference type="GO" id="GO:0016887">
    <property type="term" value="F:ATP hydrolysis activity"/>
    <property type="evidence" value="ECO:0007669"/>
    <property type="project" value="InterPro"/>
</dbReference>
<reference evidence="6 7" key="1">
    <citation type="submission" date="2012-07" db="EMBL/GenBank/DDBJ databases">
        <authorList>
            <person name="Durkin A.S."/>
            <person name="McCorrison J."/>
            <person name="Torralba M."/>
            <person name="Gillis M."/>
            <person name="Methe B."/>
            <person name="Sutton G."/>
            <person name="Nelson K.E."/>
        </authorList>
    </citation>
    <scope>NUCLEOTIDE SEQUENCE [LARGE SCALE GENOMIC DNA]</scope>
    <source>
        <strain evidence="6 7">OBRC8</strain>
    </source>
</reference>
<name>J5WDH7_9FIRM</name>
<dbReference type="Pfam" id="PF13476">
    <property type="entry name" value="AAA_23"/>
    <property type="match status" value="1"/>
</dbReference>
<evidence type="ECO:0000256" key="3">
    <source>
        <dbReference type="ARBA" id="ARBA00013368"/>
    </source>
</evidence>
<dbReference type="PANTHER" id="PTHR32114:SF2">
    <property type="entry name" value="ABC TRANSPORTER ABCH.3"/>
    <property type="match status" value="1"/>
</dbReference>
<feature type="coiled-coil region" evidence="4">
    <location>
        <begin position="613"/>
        <end position="792"/>
    </location>
</feature>
<dbReference type="Pfam" id="PF13558">
    <property type="entry name" value="SbcC_Walker_B"/>
    <property type="match status" value="1"/>
</dbReference>
<dbReference type="InterPro" id="IPR038729">
    <property type="entry name" value="Rad50/SbcC_AAA"/>
</dbReference>
<proteinExistence type="inferred from homology"/>
<keyword evidence="4" id="KW-0175">Coiled coil</keyword>
<evidence type="ECO:0000313" key="6">
    <source>
        <dbReference type="EMBL" id="EJU21117.1"/>
    </source>
</evidence>
<dbReference type="InterPro" id="IPR027417">
    <property type="entry name" value="P-loop_NTPase"/>
</dbReference>
<dbReference type="PATRIC" id="fig|796941.3.peg.1722"/>
<comment type="caution">
    <text evidence="6">The sequence shown here is derived from an EMBL/GenBank/DDBJ whole genome shotgun (WGS) entry which is preliminary data.</text>
</comment>
<accession>J5WDH7</accession>
<evidence type="ECO:0000313" key="7">
    <source>
        <dbReference type="Proteomes" id="UP000005244"/>
    </source>
</evidence>
<feature type="coiled-coil region" evidence="4">
    <location>
        <begin position="359"/>
        <end position="386"/>
    </location>
</feature>
<dbReference type="GO" id="GO:0006302">
    <property type="term" value="P:double-strand break repair"/>
    <property type="evidence" value="ECO:0007669"/>
    <property type="project" value="InterPro"/>
</dbReference>
<dbReference type="EMBL" id="ALNK01000029">
    <property type="protein sequence ID" value="EJU21117.1"/>
    <property type="molecule type" value="Genomic_DNA"/>
</dbReference>
<feature type="coiled-coil region" evidence="4">
    <location>
        <begin position="431"/>
        <end position="486"/>
    </location>
</feature>
<feature type="domain" description="Rad50/SbcC-type AAA" evidence="5">
    <location>
        <begin position="6"/>
        <end position="238"/>
    </location>
</feature>
<evidence type="ECO:0000259" key="5">
    <source>
        <dbReference type="Pfam" id="PF13476"/>
    </source>
</evidence>
<comment type="similarity">
    <text evidence="1">Belongs to the SMC family. SbcC subfamily.</text>
</comment>
<gene>
    <name evidence="6" type="ORF">HMPREF1143_1850</name>
</gene>
<dbReference type="SUPFAM" id="SSF52540">
    <property type="entry name" value="P-loop containing nucleoside triphosphate hydrolases"/>
    <property type="match status" value="2"/>
</dbReference>